<feature type="non-terminal residue" evidence="1">
    <location>
        <position position="106"/>
    </location>
</feature>
<sequence length="106" mass="12327">YIEVERSDIVLANRLAHEILGRTLDEMPPQTRKLLLLIQGMVNQLAHAQNKKPGEVRFTRRDIRNATQWSDSQLKLHCLRLAEMEYLLVHGGSRGHLLQYELLWDG</sequence>
<name>A0AAE2WI73_9GAMM</name>
<gene>
    <name evidence="1" type="ORF">H4F45_20640</name>
</gene>
<accession>A0AAE2WI73</accession>
<reference evidence="1" key="1">
    <citation type="submission" date="2020-07" db="EMBL/GenBank/DDBJ databases">
        <title>A pangenomic view of the genus Pectobacterium provides insights into genome organization, phylogeny, and virulence.</title>
        <authorList>
            <person name="Jonkheer E."/>
            <person name="Brankovics B."/>
            <person name="Houwers I."/>
            <person name="Van Der Wolf J."/>
            <person name="Bonants P."/>
            <person name="Vreeburg R."/>
            <person name="Bollema R."/>
            <person name="De Haan J."/>
            <person name="Berke L."/>
            <person name="De Ridder D."/>
            <person name="Smit S."/>
            <person name="Van Der Lee T.A.J."/>
        </authorList>
    </citation>
    <scope>NUCLEOTIDE SEQUENCE</scope>
    <source>
        <strain evidence="1">NAK:433</strain>
    </source>
</reference>
<organism evidence="1 2">
    <name type="scientific">Pectobacterium brasiliense</name>
    <dbReference type="NCBI Taxonomy" id="180957"/>
    <lineage>
        <taxon>Bacteria</taxon>
        <taxon>Pseudomonadati</taxon>
        <taxon>Pseudomonadota</taxon>
        <taxon>Gammaproteobacteria</taxon>
        <taxon>Enterobacterales</taxon>
        <taxon>Pectobacteriaceae</taxon>
        <taxon>Pectobacterium</taxon>
    </lineage>
</organism>
<feature type="non-terminal residue" evidence="1">
    <location>
        <position position="1"/>
    </location>
</feature>
<evidence type="ECO:0000313" key="1">
    <source>
        <dbReference type="EMBL" id="MBN3053817.1"/>
    </source>
</evidence>
<dbReference type="AlphaFoldDB" id="A0AAE2WI73"/>
<comment type="caution">
    <text evidence="1">The sequence shown here is derived from an EMBL/GenBank/DDBJ whole genome shotgun (WGS) entry which is preliminary data.</text>
</comment>
<proteinExistence type="predicted"/>
<dbReference type="Proteomes" id="UP000768524">
    <property type="component" value="Unassembled WGS sequence"/>
</dbReference>
<evidence type="ECO:0000313" key="2">
    <source>
        <dbReference type="Proteomes" id="UP000768524"/>
    </source>
</evidence>
<protein>
    <submittedName>
        <fullName evidence="1">DNA primase</fullName>
    </submittedName>
</protein>
<dbReference type="EMBL" id="JACGEP010000111">
    <property type="protein sequence ID" value="MBN3053817.1"/>
    <property type="molecule type" value="Genomic_DNA"/>
</dbReference>